<dbReference type="EMBL" id="CP000853">
    <property type="protein sequence ID" value="ABW18837.1"/>
    <property type="molecule type" value="Genomic_DNA"/>
</dbReference>
<reference evidence="2" key="1">
    <citation type="submission" date="2007-10" db="EMBL/GenBank/DDBJ databases">
        <title>Complete genome of Alkaliphilus oremlandii OhILAs.</title>
        <authorList>
            <person name="Copeland A."/>
            <person name="Lucas S."/>
            <person name="Lapidus A."/>
            <person name="Barry K."/>
            <person name="Detter J.C."/>
            <person name="Glavina del Rio T."/>
            <person name="Hammon N."/>
            <person name="Israni S."/>
            <person name="Dalin E."/>
            <person name="Tice H."/>
            <person name="Pitluck S."/>
            <person name="Chain P."/>
            <person name="Malfatti S."/>
            <person name="Shin M."/>
            <person name="Vergez L."/>
            <person name="Schmutz J."/>
            <person name="Larimer F."/>
            <person name="Land M."/>
            <person name="Hauser L."/>
            <person name="Kyrpides N."/>
            <person name="Mikhailova N."/>
            <person name="Stolz J.F."/>
            <person name="Dawson A."/>
            <person name="Fisher E."/>
            <person name="Crable B."/>
            <person name="Perera E."/>
            <person name="Lisak J."/>
            <person name="Ranganathan M."/>
            <person name="Basu P."/>
            <person name="Richardson P."/>
        </authorList>
    </citation>
    <scope>NUCLEOTIDE SEQUENCE [LARGE SCALE GENOMIC DNA]</scope>
    <source>
        <strain evidence="2">OhILAs</strain>
    </source>
</reference>
<accession>A8MGA9</accession>
<dbReference type="KEGG" id="aoe:Clos_1292"/>
<evidence type="ECO:0000313" key="2">
    <source>
        <dbReference type="Proteomes" id="UP000000269"/>
    </source>
</evidence>
<dbReference type="HOGENOM" id="CLU_3039732_0_0_9"/>
<dbReference type="Proteomes" id="UP000000269">
    <property type="component" value="Chromosome"/>
</dbReference>
<organism evidence="1 2">
    <name type="scientific">Alkaliphilus oremlandii (strain OhILAs)</name>
    <name type="common">Clostridium oremlandii (strain OhILAs)</name>
    <dbReference type="NCBI Taxonomy" id="350688"/>
    <lineage>
        <taxon>Bacteria</taxon>
        <taxon>Bacillati</taxon>
        <taxon>Bacillota</taxon>
        <taxon>Clostridia</taxon>
        <taxon>Peptostreptococcales</taxon>
        <taxon>Natronincolaceae</taxon>
        <taxon>Alkaliphilus</taxon>
    </lineage>
</organism>
<dbReference type="AlphaFoldDB" id="A8MGA9"/>
<gene>
    <name evidence="1" type="ordered locus">Clos_1292</name>
</gene>
<dbReference type="STRING" id="350688.Clos_1292"/>
<proteinExistence type="predicted"/>
<dbReference type="OrthoDB" id="9955224at2"/>
<dbReference type="RefSeq" id="WP_012159149.1">
    <property type="nucleotide sequence ID" value="NC_009922.1"/>
</dbReference>
<protein>
    <submittedName>
        <fullName evidence="1">Uncharacterized protein</fullName>
    </submittedName>
</protein>
<keyword evidence="2" id="KW-1185">Reference proteome</keyword>
<evidence type="ECO:0000313" key="1">
    <source>
        <dbReference type="EMBL" id="ABW18837.1"/>
    </source>
</evidence>
<sequence length="54" mass="6808">MTIDEIIKSLESYSNLHRLYDWENPEFYISSIKYDEDEDKLYIYFKEEKEKEEF</sequence>
<name>A8MGA9_ALKOO</name>